<dbReference type="GO" id="GO:0005385">
    <property type="term" value="F:zinc ion transmembrane transporter activity"/>
    <property type="evidence" value="ECO:0007669"/>
    <property type="project" value="TreeGrafter"/>
</dbReference>
<evidence type="ECO:0000256" key="8">
    <source>
        <dbReference type="SAM" id="MobiDB-lite"/>
    </source>
</evidence>
<feature type="compositionally biased region" description="Low complexity" evidence="8">
    <location>
        <begin position="305"/>
        <end position="314"/>
    </location>
</feature>
<dbReference type="InterPro" id="IPR036837">
    <property type="entry name" value="Cation_efflux_CTD_sf"/>
</dbReference>
<gene>
    <name evidence="12" type="ORF">SAMN05216298_1992</name>
</gene>
<dbReference type="Pfam" id="PF01545">
    <property type="entry name" value="Cation_efflux"/>
    <property type="match status" value="1"/>
</dbReference>
<dbReference type="InterPro" id="IPR058533">
    <property type="entry name" value="Cation_efflux_TM"/>
</dbReference>
<keyword evidence="6" id="KW-0406">Ion transport</keyword>
<evidence type="ECO:0000256" key="9">
    <source>
        <dbReference type="SAM" id="Phobius"/>
    </source>
</evidence>
<comment type="similarity">
    <text evidence="2">Belongs to the cation diffusion facilitator (CDF) transporter (TC 2.A.4) family. SLC30A subfamily.</text>
</comment>
<dbReference type="Gene3D" id="1.20.1510.10">
    <property type="entry name" value="Cation efflux protein transmembrane domain"/>
    <property type="match status" value="1"/>
</dbReference>
<evidence type="ECO:0000256" key="3">
    <source>
        <dbReference type="ARBA" id="ARBA00022448"/>
    </source>
</evidence>
<sequence>MGHDHAAGHAGARHAWRLRTALVLIGGFFVVELVAALLSGSLSLLSDAGHMAADVVTLATALVATRLAARPDTTGRRTYGSYRAEVFASGFAVLMMLGTAVYIVVEAVGRIGSSPELQVGPMIVVGALGLAVNLAAMWLLRAGAEESLNVKGAYMEVLADTAGSVGVVAAGLLVAFTGNAVWDTAVALAIGVFVVVRALPLGRQVLSVLAQHAPTGVDPARVTADLAAIDGVGGVHDVHLWTLTSGMHVATAHLVTESGADDHAVLDRAQRLMRDEHGIDHATVQLEPAVHATCDEPGRCPAPTADEASAAHGAAEARGR</sequence>
<evidence type="ECO:0000256" key="4">
    <source>
        <dbReference type="ARBA" id="ARBA00022692"/>
    </source>
</evidence>
<dbReference type="STRING" id="380244.SAMN05216298_1992"/>
<keyword evidence="4 9" id="KW-0812">Transmembrane</keyword>
<feature type="transmembrane region" description="Helical" evidence="9">
    <location>
        <begin position="48"/>
        <end position="65"/>
    </location>
</feature>
<organism evidence="12 13">
    <name type="scientific">Glycomyces sambucus</name>
    <dbReference type="NCBI Taxonomy" id="380244"/>
    <lineage>
        <taxon>Bacteria</taxon>
        <taxon>Bacillati</taxon>
        <taxon>Actinomycetota</taxon>
        <taxon>Actinomycetes</taxon>
        <taxon>Glycomycetales</taxon>
        <taxon>Glycomycetaceae</taxon>
        <taxon>Glycomyces</taxon>
    </lineage>
</organism>
<evidence type="ECO:0000313" key="13">
    <source>
        <dbReference type="Proteomes" id="UP000198662"/>
    </source>
</evidence>
<keyword evidence="7 9" id="KW-0472">Membrane</keyword>
<dbReference type="PANTHER" id="PTHR11562">
    <property type="entry name" value="CATION EFFLUX PROTEIN/ ZINC TRANSPORTER"/>
    <property type="match status" value="1"/>
</dbReference>
<dbReference type="Proteomes" id="UP000198662">
    <property type="component" value="Unassembled WGS sequence"/>
</dbReference>
<feature type="transmembrane region" description="Helical" evidence="9">
    <location>
        <begin position="21"/>
        <end position="42"/>
    </location>
</feature>
<dbReference type="InterPro" id="IPR050681">
    <property type="entry name" value="CDF/SLC30A"/>
</dbReference>
<reference evidence="13" key="1">
    <citation type="submission" date="2016-10" db="EMBL/GenBank/DDBJ databases">
        <authorList>
            <person name="Varghese N."/>
            <person name="Submissions S."/>
        </authorList>
    </citation>
    <scope>NUCLEOTIDE SEQUENCE [LARGE SCALE GENOMIC DNA]</scope>
    <source>
        <strain evidence="13">CGMCC 4.3147</strain>
    </source>
</reference>
<keyword evidence="13" id="KW-1185">Reference proteome</keyword>
<protein>
    <submittedName>
        <fullName evidence="12">Cobalt-zinc-cadmium efflux system protein</fullName>
    </submittedName>
</protein>
<evidence type="ECO:0000256" key="6">
    <source>
        <dbReference type="ARBA" id="ARBA00023065"/>
    </source>
</evidence>
<evidence type="ECO:0000256" key="2">
    <source>
        <dbReference type="ARBA" id="ARBA00008873"/>
    </source>
</evidence>
<evidence type="ECO:0000256" key="5">
    <source>
        <dbReference type="ARBA" id="ARBA00022989"/>
    </source>
</evidence>
<evidence type="ECO:0000256" key="1">
    <source>
        <dbReference type="ARBA" id="ARBA00004141"/>
    </source>
</evidence>
<feature type="transmembrane region" description="Helical" evidence="9">
    <location>
        <begin position="152"/>
        <end position="174"/>
    </location>
</feature>
<feature type="domain" description="Cation efflux protein transmembrane" evidence="10">
    <location>
        <begin position="20"/>
        <end position="209"/>
    </location>
</feature>
<dbReference type="InterPro" id="IPR027470">
    <property type="entry name" value="Cation_efflux_CTD"/>
</dbReference>
<feature type="transmembrane region" description="Helical" evidence="9">
    <location>
        <begin position="180"/>
        <end position="199"/>
    </location>
</feature>
<evidence type="ECO:0000259" key="10">
    <source>
        <dbReference type="Pfam" id="PF01545"/>
    </source>
</evidence>
<dbReference type="EMBL" id="FNGF01000002">
    <property type="protein sequence ID" value="SDK91179.1"/>
    <property type="molecule type" value="Genomic_DNA"/>
</dbReference>
<evidence type="ECO:0000313" key="12">
    <source>
        <dbReference type="EMBL" id="SDK91179.1"/>
    </source>
</evidence>
<name>A0A1G9FS02_9ACTN</name>
<dbReference type="NCBIfam" id="TIGR01297">
    <property type="entry name" value="CDF"/>
    <property type="match status" value="1"/>
</dbReference>
<dbReference type="Pfam" id="PF16916">
    <property type="entry name" value="ZT_dimer"/>
    <property type="match status" value="1"/>
</dbReference>
<evidence type="ECO:0000256" key="7">
    <source>
        <dbReference type="ARBA" id="ARBA00023136"/>
    </source>
</evidence>
<dbReference type="InterPro" id="IPR002524">
    <property type="entry name" value="Cation_efflux"/>
</dbReference>
<evidence type="ECO:0000259" key="11">
    <source>
        <dbReference type="Pfam" id="PF16916"/>
    </source>
</evidence>
<dbReference type="SUPFAM" id="SSF161111">
    <property type="entry name" value="Cation efflux protein transmembrane domain-like"/>
    <property type="match status" value="1"/>
</dbReference>
<dbReference type="OrthoDB" id="9809646at2"/>
<keyword evidence="5 9" id="KW-1133">Transmembrane helix</keyword>
<dbReference type="SUPFAM" id="SSF160240">
    <property type="entry name" value="Cation efflux protein cytoplasmic domain-like"/>
    <property type="match status" value="1"/>
</dbReference>
<feature type="transmembrane region" description="Helical" evidence="9">
    <location>
        <begin position="117"/>
        <end position="140"/>
    </location>
</feature>
<keyword evidence="3" id="KW-0813">Transport</keyword>
<accession>A0A1G9FS02</accession>
<comment type="subcellular location">
    <subcellularLocation>
        <location evidence="1">Membrane</location>
        <topology evidence="1">Multi-pass membrane protein</topology>
    </subcellularLocation>
</comment>
<feature type="domain" description="Cation efflux protein cytoplasmic" evidence="11">
    <location>
        <begin position="217"/>
        <end position="288"/>
    </location>
</feature>
<dbReference type="AlphaFoldDB" id="A0A1G9FS02"/>
<feature type="region of interest" description="Disordered" evidence="8">
    <location>
        <begin position="300"/>
        <end position="320"/>
    </location>
</feature>
<dbReference type="RefSeq" id="WP_091046951.1">
    <property type="nucleotide sequence ID" value="NZ_FNGF01000002.1"/>
</dbReference>
<dbReference type="PANTHER" id="PTHR11562:SF17">
    <property type="entry name" value="RE54080P-RELATED"/>
    <property type="match status" value="1"/>
</dbReference>
<feature type="transmembrane region" description="Helical" evidence="9">
    <location>
        <begin position="86"/>
        <end position="105"/>
    </location>
</feature>
<proteinExistence type="inferred from homology"/>
<dbReference type="GO" id="GO:0005886">
    <property type="term" value="C:plasma membrane"/>
    <property type="evidence" value="ECO:0007669"/>
    <property type="project" value="TreeGrafter"/>
</dbReference>
<dbReference type="InterPro" id="IPR027469">
    <property type="entry name" value="Cation_efflux_TMD_sf"/>
</dbReference>